<gene>
    <name evidence="1" type="ORF">BN2458_PEG1429</name>
</gene>
<evidence type="ECO:0000313" key="1">
    <source>
        <dbReference type="EMBL" id="CUU40312.1"/>
    </source>
</evidence>
<dbReference type="GeneID" id="78152263"/>
<dbReference type="PATRIC" id="fig|76936.10.peg.1396"/>
<dbReference type="GO" id="GO:0016746">
    <property type="term" value="F:acyltransferase activity"/>
    <property type="evidence" value="ECO:0007669"/>
    <property type="project" value="UniProtKB-KW"/>
</dbReference>
<protein>
    <submittedName>
        <fullName evidence="1">Putative 2-acylglycerophosphoethanolamine acyltransferase / acyl-acyl carrier protein synthetase</fullName>
        <ecNumber evidence="1">6.2.1.20</ecNumber>
    </submittedName>
</protein>
<proteinExistence type="predicted"/>
<keyword evidence="1" id="KW-0012">Acyltransferase</keyword>
<dbReference type="KEGG" id="hty:BN2458_PEG1429"/>
<evidence type="ECO:0000313" key="2">
    <source>
        <dbReference type="Proteomes" id="UP000064525"/>
    </source>
</evidence>
<dbReference type="RefSeq" id="WP_034342216.1">
    <property type="nucleotide sequence ID" value="NZ_CAMTKE010000011.1"/>
</dbReference>
<reference evidence="2" key="1">
    <citation type="submission" date="2015-11" db="EMBL/GenBank/DDBJ databases">
        <authorList>
            <person name="Anvar S.Y."/>
        </authorList>
    </citation>
    <scope>NUCLEOTIDE SEQUENCE [LARGE SCALE GENOMIC DNA]</scope>
</reference>
<keyword evidence="1" id="KW-0436">Ligase</keyword>
<name>A0A0S4PVH3_9HELI</name>
<accession>A0A0S4PVH3</accession>
<dbReference type="Proteomes" id="UP000064525">
    <property type="component" value="Chromosome I"/>
</dbReference>
<dbReference type="AlphaFoldDB" id="A0A0S4PVH3"/>
<sequence length="45" mass="4877">MHKEAQIPALFKPSKILRVESIPVLGSGKVDFKGAKDLAKSLIKS</sequence>
<dbReference type="GO" id="GO:0008922">
    <property type="term" value="F:long-chain fatty acid [acyl-carrier-protein] ligase activity"/>
    <property type="evidence" value="ECO:0007669"/>
    <property type="project" value="UniProtKB-EC"/>
</dbReference>
<keyword evidence="1" id="KW-0808">Transferase</keyword>
<dbReference type="OrthoDB" id="9799237at2"/>
<dbReference type="EC" id="6.2.1.20" evidence="1"/>
<organism evidence="1 2">
    <name type="scientific">Helicobacter typhlonius</name>
    <dbReference type="NCBI Taxonomy" id="76936"/>
    <lineage>
        <taxon>Bacteria</taxon>
        <taxon>Pseudomonadati</taxon>
        <taxon>Campylobacterota</taxon>
        <taxon>Epsilonproteobacteria</taxon>
        <taxon>Campylobacterales</taxon>
        <taxon>Helicobacteraceae</taxon>
        <taxon>Helicobacter</taxon>
    </lineage>
</organism>
<dbReference type="EMBL" id="LN907858">
    <property type="protein sequence ID" value="CUU40312.1"/>
    <property type="molecule type" value="Genomic_DNA"/>
</dbReference>